<dbReference type="EMBL" id="JACXVP010000012">
    <property type="protein sequence ID" value="KAG5570235.1"/>
    <property type="molecule type" value="Genomic_DNA"/>
</dbReference>
<keyword evidence="3" id="KW-1185">Reference proteome</keyword>
<evidence type="ECO:0000313" key="2">
    <source>
        <dbReference type="EMBL" id="KAG5570235.1"/>
    </source>
</evidence>
<comment type="caution">
    <text evidence="2">The sequence shown here is derived from an EMBL/GenBank/DDBJ whole genome shotgun (WGS) entry which is preliminary data.</text>
</comment>
<name>A0A9J5W3X1_SOLCO</name>
<organism evidence="2 3">
    <name type="scientific">Solanum commersonii</name>
    <name type="common">Commerson's wild potato</name>
    <name type="synonym">Commerson's nightshade</name>
    <dbReference type="NCBI Taxonomy" id="4109"/>
    <lineage>
        <taxon>Eukaryota</taxon>
        <taxon>Viridiplantae</taxon>
        <taxon>Streptophyta</taxon>
        <taxon>Embryophyta</taxon>
        <taxon>Tracheophyta</taxon>
        <taxon>Spermatophyta</taxon>
        <taxon>Magnoliopsida</taxon>
        <taxon>eudicotyledons</taxon>
        <taxon>Gunneridae</taxon>
        <taxon>Pentapetalae</taxon>
        <taxon>asterids</taxon>
        <taxon>lamiids</taxon>
        <taxon>Solanales</taxon>
        <taxon>Solanaceae</taxon>
        <taxon>Solanoideae</taxon>
        <taxon>Solaneae</taxon>
        <taxon>Solanum</taxon>
    </lineage>
</organism>
<feature type="transmembrane region" description="Helical" evidence="1">
    <location>
        <begin position="70"/>
        <end position="89"/>
    </location>
</feature>
<evidence type="ECO:0000313" key="3">
    <source>
        <dbReference type="Proteomes" id="UP000824120"/>
    </source>
</evidence>
<keyword evidence="1" id="KW-0472">Membrane</keyword>
<gene>
    <name evidence="2" type="ORF">H5410_060001</name>
</gene>
<reference evidence="2 3" key="1">
    <citation type="submission" date="2020-09" db="EMBL/GenBank/DDBJ databases">
        <title>De no assembly of potato wild relative species, Solanum commersonii.</title>
        <authorList>
            <person name="Cho K."/>
        </authorList>
    </citation>
    <scope>NUCLEOTIDE SEQUENCE [LARGE SCALE GENOMIC DNA]</scope>
    <source>
        <strain evidence="2">LZ3.2</strain>
        <tissue evidence="2">Leaf</tissue>
    </source>
</reference>
<dbReference type="AlphaFoldDB" id="A0A9J5W3X1"/>
<keyword evidence="1" id="KW-1133">Transmembrane helix</keyword>
<protein>
    <submittedName>
        <fullName evidence="2">Uncharacterized protein</fullName>
    </submittedName>
</protein>
<proteinExistence type="predicted"/>
<accession>A0A9J5W3X1</accession>
<keyword evidence="1" id="KW-0812">Transmembrane</keyword>
<sequence>MGSSRTPVCRMKTNLRLTPLTLSSLVLGYGTRAHPLGLNLMSTHFLGHQSSGLGFAISLSGKPKTHGWRIVRRVLSYIILTFWTIGWYSTASQNYSAKRQLLLSLPFLSSSFRALHIGTKGGVCRFGKSPKVLAMLMLQLLCSFQPFCFFLLLSVHASTKT</sequence>
<evidence type="ECO:0000256" key="1">
    <source>
        <dbReference type="SAM" id="Phobius"/>
    </source>
</evidence>
<dbReference type="Proteomes" id="UP000824120">
    <property type="component" value="Chromosome 12"/>
</dbReference>
<feature type="transmembrane region" description="Helical" evidence="1">
    <location>
        <begin position="131"/>
        <end position="153"/>
    </location>
</feature>